<feature type="region of interest" description="Disordered" evidence="1">
    <location>
        <begin position="40"/>
        <end position="63"/>
    </location>
</feature>
<evidence type="ECO:0000313" key="2">
    <source>
        <dbReference type="EMBL" id="KKM27401.1"/>
    </source>
</evidence>
<protein>
    <submittedName>
        <fullName evidence="2">Uncharacterized protein</fullName>
    </submittedName>
</protein>
<gene>
    <name evidence="2" type="ORF">LCGC14_1575120</name>
</gene>
<comment type="caution">
    <text evidence="2">The sequence shown here is derived from an EMBL/GenBank/DDBJ whole genome shotgun (WGS) entry which is preliminary data.</text>
</comment>
<dbReference type="AlphaFoldDB" id="A0A0F9IIH5"/>
<reference evidence="2" key="1">
    <citation type="journal article" date="2015" name="Nature">
        <title>Complex archaea that bridge the gap between prokaryotes and eukaryotes.</title>
        <authorList>
            <person name="Spang A."/>
            <person name="Saw J.H."/>
            <person name="Jorgensen S.L."/>
            <person name="Zaremba-Niedzwiedzka K."/>
            <person name="Martijn J."/>
            <person name="Lind A.E."/>
            <person name="van Eijk R."/>
            <person name="Schleper C."/>
            <person name="Guy L."/>
            <person name="Ettema T.J."/>
        </authorList>
    </citation>
    <scope>NUCLEOTIDE SEQUENCE</scope>
</reference>
<dbReference type="EMBL" id="LAZR01012328">
    <property type="protein sequence ID" value="KKM27401.1"/>
    <property type="molecule type" value="Genomic_DNA"/>
</dbReference>
<organism evidence="2">
    <name type="scientific">marine sediment metagenome</name>
    <dbReference type="NCBI Taxonomy" id="412755"/>
    <lineage>
        <taxon>unclassified sequences</taxon>
        <taxon>metagenomes</taxon>
        <taxon>ecological metagenomes</taxon>
    </lineage>
</organism>
<sequence>MQISNTSQATFYAPALVDRNQSARLPVVFDAEVESDLSAIEKKERSDNTTYVVPTPSSQDSQASDLARDFLLSNPSATEQSQSKSLPPKSIQQYLYVDNLNNETLSSGGQILDEMV</sequence>
<accession>A0A0F9IIH5</accession>
<proteinExistence type="predicted"/>
<name>A0A0F9IIH5_9ZZZZ</name>
<feature type="compositionally biased region" description="Polar residues" evidence="1">
    <location>
        <begin position="48"/>
        <end position="63"/>
    </location>
</feature>
<evidence type="ECO:0000256" key="1">
    <source>
        <dbReference type="SAM" id="MobiDB-lite"/>
    </source>
</evidence>